<dbReference type="PROSITE" id="PS50214">
    <property type="entry name" value="DISINTEGRIN_2"/>
    <property type="match status" value="1"/>
</dbReference>
<dbReference type="AlphaFoldDB" id="A0AAD9PAI5"/>
<feature type="compositionally biased region" description="Basic and acidic residues" evidence="9">
    <location>
        <begin position="1159"/>
        <end position="1173"/>
    </location>
</feature>
<dbReference type="InterPro" id="IPR001762">
    <property type="entry name" value="Disintegrin_dom"/>
</dbReference>
<dbReference type="InterPro" id="IPR018358">
    <property type="entry name" value="Disintegrin_CS"/>
</dbReference>
<dbReference type="Pfam" id="PF01421">
    <property type="entry name" value="Reprolysin"/>
    <property type="match status" value="1"/>
</dbReference>
<dbReference type="GO" id="GO:0016020">
    <property type="term" value="C:membrane"/>
    <property type="evidence" value="ECO:0007669"/>
    <property type="project" value="UniProtKB-SubCell"/>
</dbReference>
<keyword evidence="8" id="KW-0479">Metal-binding</keyword>
<proteinExistence type="predicted"/>
<dbReference type="Pfam" id="PF08516">
    <property type="entry name" value="ADAM_CR"/>
    <property type="match status" value="1"/>
</dbReference>
<keyword evidence="3 10" id="KW-1133">Transmembrane helix</keyword>
<feature type="compositionally biased region" description="Low complexity" evidence="9">
    <location>
        <begin position="976"/>
        <end position="990"/>
    </location>
</feature>
<dbReference type="PROSITE" id="PS50026">
    <property type="entry name" value="EGF_3"/>
    <property type="match status" value="1"/>
</dbReference>
<feature type="transmembrane region" description="Helical" evidence="10">
    <location>
        <begin position="673"/>
        <end position="696"/>
    </location>
</feature>
<dbReference type="PROSITE" id="PS00427">
    <property type="entry name" value="DISINTEGRIN_1"/>
    <property type="match status" value="1"/>
</dbReference>
<sequence>MRLELNRELLVKGLTLRRGVDEQNHVTEELYPEHCYYQGYVRRVPHSMVAVSTCSGISGLIWLENATYVIRPLKTRLTGNRTYEPHVVYKSVSPSGAKCAAPRGMWKSFQALHKGEYLRRLKIVKASRGDWDALADTKRLDLALVCDHALYKQFNASYLDVVDHFLMLANIVDKLYSELNIRIRLVHLDIWNVINRFYISPLVRETLDNFMAYSQETVSQMKPPVAQLLTGQRFHDDEVGMSIPYSVCTNRAVGVSLMRHVWDIEMSGVILTHQVAHTLGLTHDSSRECQCEAPSGCIMGNQLGGMFVYPRRFSTCSHAQLNMSLLSGLGACLFNDENEEAFSQQCGNGILERSEECDCVSRLTCLLDDPCCNPDTCLLRPWANCRSGQCCRNCTVLPKTRVCRSAETECDVPEFCDGVTGQCPHNALIQDGQPCRSGQSYCYRGNCHTTMDQCSYIWGPGSHEAEDKCYSQFNPSGVFTGHCGRNHSTGHYYKCDSSNVRCGLLHCIGGAVVPLVGRKRTSVITTFMMDGMNYTCKILNGVMPYPAPQLGMVKDGTKCRDGALCINQQCTPIHTLIVASCPRGMGNKTCSGNGVCTSDVKCYCQPGYVGTDCSIRQVLPPGVTRPVVTSLPTTTVMTTMSTTTNASNVLFVSTHTTVTPQIFPKISHRSTRWIMIILACVAGGGLVILGFSMLCYRRRVPVQLKRSEVKKRKKKKKKKDLFLGLPPSPMGRKEDFSDSGSNRLISFGSMPSYRADKIKKATKNALRNSGALSETESDHSRTTDRDSAEVKITPPVALPLAKPPEKGILKKKHGRSMDNFRVATPQEMVPLQKRSAVTIPRMSAHYADDFKLSSQGHDDESDSSDDDSVADQYDVLRSPSCRETEAETQTDGVVTPECPVRPSWEVSRDGGVAGAKNRILKLKNLNELLRQIDEQFNNVLKQTEPVASPGGSSDNEVDPLASEDGLGVGFSPPHRSPVLSPTSPDPLLSPGDIADFPALSPVSERYEKPSKFRVRKSVPTSQPGTAISPSACSSHSGSSHAYTALQTAPPEENVWQPRITRSSSGSSVTTPTSPANSDNRTKIYGGATSQRQQPLPFTAVPYRCAKTTGGGKPGGSSPGQYRQKRGTPPPPPVRGCSVSTAKQPSGIVTSDGQSISEGYHSDRDETIIVREIPKPSTLQLSSRQRDTPSKCLSSPEDIDV</sequence>
<accession>A0AAD9PAI5</accession>
<feature type="region of interest" description="Disordered" evidence="9">
    <location>
        <begin position="943"/>
        <end position="1200"/>
    </location>
</feature>
<feature type="region of interest" description="Disordered" evidence="9">
    <location>
        <begin position="877"/>
        <end position="909"/>
    </location>
</feature>
<dbReference type="Pfam" id="PF23106">
    <property type="entry name" value="EGF_Teneurin"/>
    <property type="match status" value="1"/>
</dbReference>
<keyword evidence="5 7" id="KW-1015">Disulfide bond</keyword>
<evidence type="ECO:0000256" key="2">
    <source>
        <dbReference type="ARBA" id="ARBA00022692"/>
    </source>
</evidence>
<evidence type="ECO:0000256" key="8">
    <source>
        <dbReference type="PROSITE-ProRule" id="PRU00276"/>
    </source>
</evidence>
<dbReference type="Pfam" id="PF00200">
    <property type="entry name" value="Disintegrin"/>
    <property type="match status" value="1"/>
</dbReference>
<dbReference type="SUPFAM" id="SSF55486">
    <property type="entry name" value="Metalloproteases ('zincins'), catalytic domain"/>
    <property type="match status" value="1"/>
</dbReference>
<feature type="compositionally biased region" description="Basic residues" evidence="9">
    <location>
        <begin position="708"/>
        <end position="719"/>
    </location>
</feature>
<feature type="disulfide bond" evidence="7">
    <location>
        <begin position="604"/>
        <end position="613"/>
    </location>
</feature>
<evidence type="ECO:0000259" key="13">
    <source>
        <dbReference type="PROSITE" id="PS50215"/>
    </source>
</evidence>
<dbReference type="Gene3D" id="4.10.70.10">
    <property type="entry name" value="Disintegrin domain"/>
    <property type="match status" value="1"/>
</dbReference>
<reference evidence="14" key="1">
    <citation type="journal article" date="2023" name="Mol. Biol. Evol.">
        <title>Third-Generation Sequencing Reveals the Adaptive Role of the Epigenome in Three Deep-Sea Polychaetes.</title>
        <authorList>
            <person name="Perez M."/>
            <person name="Aroh O."/>
            <person name="Sun Y."/>
            <person name="Lan Y."/>
            <person name="Juniper S.K."/>
            <person name="Young C.R."/>
            <person name="Angers B."/>
            <person name="Qian P.Y."/>
        </authorList>
    </citation>
    <scope>NUCLEOTIDE SEQUENCE</scope>
    <source>
        <strain evidence="14">R07B-5</strain>
    </source>
</reference>
<gene>
    <name evidence="14" type="ORF">NP493_59g00022</name>
</gene>
<keyword evidence="15" id="KW-1185">Reference proteome</keyword>
<evidence type="ECO:0000256" key="10">
    <source>
        <dbReference type="SAM" id="Phobius"/>
    </source>
</evidence>
<dbReference type="Proteomes" id="UP001209878">
    <property type="component" value="Unassembled WGS sequence"/>
</dbReference>
<dbReference type="FunFam" id="3.40.390.10:FF:000002">
    <property type="entry name" value="Disintegrin and metalloproteinase domain-containing protein 22"/>
    <property type="match status" value="1"/>
</dbReference>
<feature type="binding site" evidence="8">
    <location>
        <position position="273"/>
    </location>
    <ligand>
        <name>Zn(2+)</name>
        <dbReference type="ChEBI" id="CHEBI:29105"/>
        <note>catalytic</note>
    </ligand>
</feature>
<evidence type="ECO:0000256" key="9">
    <source>
        <dbReference type="SAM" id="MobiDB-lite"/>
    </source>
</evidence>
<dbReference type="InterPro" id="IPR006586">
    <property type="entry name" value="ADAM_Cys-rich"/>
</dbReference>
<dbReference type="PANTHER" id="PTHR11905:SF248">
    <property type="entry name" value="DISINTEGRIN AND METALLOPROTEINASE DOMAIN-CONTAINING PROTEIN UNC-71"/>
    <property type="match status" value="1"/>
</dbReference>
<dbReference type="SMART" id="SM00050">
    <property type="entry name" value="DISIN"/>
    <property type="match status" value="1"/>
</dbReference>
<dbReference type="SUPFAM" id="SSF57552">
    <property type="entry name" value="Blood coagulation inhibitor (disintegrin)"/>
    <property type="match status" value="1"/>
</dbReference>
<dbReference type="SMART" id="SM00608">
    <property type="entry name" value="ACR"/>
    <property type="match status" value="1"/>
</dbReference>
<evidence type="ECO:0000313" key="15">
    <source>
        <dbReference type="Proteomes" id="UP001209878"/>
    </source>
</evidence>
<dbReference type="EMBL" id="JAODUO010000059">
    <property type="protein sequence ID" value="KAK2191122.1"/>
    <property type="molecule type" value="Genomic_DNA"/>
</dbReference>
<dbReference type="Pfam" id="PF01562">
    <property type="entry name" value="Pep_M12B_propep"/>
    <property type="match status" value="1"/>
</dbReference>
<evidence type="ECO:0000313" key="14">
    <source>
        <dbReference type="EMBL" id="KAK2191122.1"/>
    </source>
</evidence>
<dbReference type="PANTHER" id="PTHR11905">
    <property type="entry name" value="ADAM A DISINTEGRIN AND METALLOPROTEASE DOMAIN"/>
    <property type="match status" value="1"/>
</dbReference>
<dbReference type="PROSITE" id="PS01186">
    <property type="entry name" value="EGF_2"/>
    <property type="match status" value="1"/>
</dbReference>
<feature type="domain" description="EGF-like" evidence="11">
    <location>
        <begin position="577"/>
        <end position="614"/>
    </location>
</feature>
<feature type="compositionally biased region" description="Polar residues" evidence="9">
    <location>
        <begin position="1137"/>
        <end position="1156"/>
    </location>
</feature>
<dbReference type="GO" id="GO:0046872">
    <property type="term" value="F:metal ion binding"/>
    <property type="evidence" value="ECO:0007669"/>
    <property type="project" value="UniProtKB-KW"/>
</dbReference>
<feature type="compositionally biased region" description="Gly residues" evidence="9">
    <location>
        <begin position="1108"/>
        <end position="1117"/>
    </location>
</feature>
<dbReference type="InterPro" id="IPR034027">
    <property type="entry name" value="Reprolysin_adamalysin"/>
</dbReference>
<feature type="compositionally biased region" description="Basic and acidic residues" evidence="9">
    <location>
        <begin position="776"/>
        <end position="789"/>
    </location>
</feature>
<keyword evidence="2 10" id="KW-0812">Transmembrane</keyword>
<evidence type="ECO:0000256" key="3">
    <source>
        <dbReference type="ARBA" id="ARBA00022989"/>
    </source>
</evidence>
<dbReference type="InterPro" id="IPR024079">
    <property type="entry name" value="MetalloPept_cat_dom_sf"/>
</dbReference>
<dbReference type="PROSITE" id="PS00022">
    <property type="entry name" value="EGF_1"/>
    <property type="match status" value="1"/>
</dbReference>
<feature type="region of interest" description="Disordered" evidence="9">
    <location>
        <begin position="706"/>
        <end position="738"/>
    </location>
</feature>
<feature type="compositionally biased region" description="Low complexity" evidence="9">
    <location>
        <begin position="1028"/>
        <end position="1039"/>
    </location>
</feature>
<feature type="compositionally biased region" description="Acidic residues" evidence="9">
    <location>
        <begin position="859"/>
        <end position="869"/>
    </location>
</feature>
<dbReference type="InterPro" id="IPR036436">
    <property type="entry name" value="Disintegrin_dom_sf"/>
</dbReference>
<evidence type="ECO:0000256" key="4">
    <source>
        <dbReference type="ARBA" id="ARBA00023136"/>
    </source>
</evidence>
<keyword evidence="7" id="KW-0245">EGF-like domain</keyword>
<evidence type="ECO:0000256" key="6">
    <source>
        <dbReference type="PROSITE-ProRule" id="PRU00068"/>
    </source>
</evidence>
<protein>
    <submittedName>
        <fullName evidence="14">Uncharacterized protein</fullName>
    </submittedName>
</protein>
<comment type="caution">
    <text evidence="14">The sequence shown here is derived from an EMBL/GenBank/DDBJ whole genome shotgun (WGS) entry which is preliminary data.</text>
</comment>
<feature type="domain" description="Peptidase M12B" evidence="13">
    <location>
        <begin position="138"/>
        <end position="337"/>
    </location>
</feature>
<dbReference type="GO" id="GO:0004222">
    <property type="term" value="F:metalloendopeptidase activity"/>
    <property type="evidence" value="ECO:0007669"/>
    <property type="project" value="InterPro"/>
</dbReference>
<keyword evidence="4 10" id="KW-0472">Membrane</keyword>
<dbReference type="InterPro" id="IPR000742">
    <property type="entry name" value="EGF"/>
</dbReference>
<evidence type="ECO:0000259" key="11">
    <source>
        <dbReference type="PROSITE" id="PS50026"/>
    </source>
</evidence>
<comment type="subcellular location">
    <subcellularLocation>
        <location evidence="1">Membrane</location>
        <topology evidence="1">Single-pass type I membrane protein</topology>
    </subcellularLocation>
</comment>
<feature type="compositionally biased region" description="Polar residues" evidence="9">
    <location>
        <begin position="765"/>
        <end position="774"/>
    </location>
</feature>
<dbReference type="InterPro" id="IPR002870">
    <property type="entry name" value="Peptidase_M12B_N"/>
</dbReference>
<feature type="domain" description="Disintegrin" evidence="12">
    <location>
        <begin position="343"/>
        <end position="431"/>
    </location>
</feature>
<feature type="binding site" evidence="8">
    <location>
        <position position="283"/>
    </location>
    <ligand>
        <name>Zn(2+)</name>
        <dbReference type="ChEBI" id="CHEBI:29105"/>
        <note>catalytic</note>
    </ligand>
</feature>
<evidence type="ECO:0000259" key="12">
    <source>
        <dbReference type="PROSITE" id="PS50214"/>
    </source>
</evidence>
<dbReference type="CDD" id="cd04269">
    <property type="entry name" value="ZnMc_adamalysin_II_like"/>
    <property type="match status" value="1"/>
</dbReference>
<feature type="region of interest" description="Disordered" evidence="9">
    <location>
        <begin position="852"/>
        <end position="871"/>
    </location>
</feature>
<dbReference type="Gene3D" id="3.40.390.10">
    <property type="entry name" value="Collagenase (Catalytic Domain)"/>
    <property type="match status" value="1"/>
</dbReference>
<name>A0AAD9PAI5_RIDPI</name>
<feature type="compositionally biased region" description="Polar residues" evidence="9">
    <location>
        <begin position="1018"/>
        <end position="1027"/>
    </location>
</feature>
<evidence type="ECO:0000256" key="5">
    <source>
        <dbReference type="ARBA" id="ARBA00023157"/>
    </source>
</evidence>
<keyword evidence="8" id="KW-0862">Zinc</keyword>
<dbReference type="GO" id="GO:0006509">
    <property type="term" value="P:membrane protein ectodomain proteolysis"/>
    <property type="evidence" value="ECO:0007669"/>
    <property type="project" value="TreeGrafter"/>
</dbReference>
<dbReference type="PROSITE" id="PS50215">
    <property type="entry name" value="ADAM_MEPRO"/>
    <property type="match status" value="1"/>
</dbReference>
<feature type="disulfide bond" evidence="6">
    <location>
        <begin position="403"/>
        <end position="423"/>
    </location>
</feature>
<feature type="region of interest" description="Disordered" evidence="9">
    <location>
        <begin position="764"/>
        <end position="827"/>
    </location>
</feature>
<evidence type="ECO:0000256" key="7">
    <source>
        <dbReference type="PROSITE-ProRule" id="PRU00076"/>
    </source>
</evidence>
<organism evidence="14 15">
    <name type="scientific">Ridgeia piscesae</name>
    <name type="common">Tubeworm</name>
    <dbReference type="NCBI Taxonomy" id="27915"/>
    <lineage>
        <taxon>Eukaryota</taxon>
        <taxon>Metazoa</taxon>
        <taxon>Spiralia</taxon>
        <taxon>Lophotrochozoa</taxon>
        <taxon>Annelida</taxon>
        <taxon>Polychaeta</taxon>
        <taxon>Sedentaria</taxon>
        <taxon>Canalipalpata</taxon>
        <taxon>Sabellida</taxon>
        <taxon>Siboglinidae</taxon>
        <taxon>Ridgeia</taxon>
    </lineage>
</organism>
<dbReference type="InterPro" id="IPR001590">
    <property type="entry name" value="Peptidase_M12B"/>
</dbReference>
<feature type="binding site" evidence="8">
    <location>
        <position position="277"/>
    </location>
    <ligand>
        <name>Zn(2+)</name>
        <dbReference type="ChEBI" id="CHEBI:29105"/>
        <note>catalytic</note>
    </ligand>
</feature>
<evidence type="ECO:0000256" key="1">
    <source>
        <dbReference type="ARBA" id="ARBA00004479"/>
    </source>
</evidence>
<comment type="caution">
    <text evidence="7">Lacks conserved residue(s) required for the propagation of feature annotation.</text>
</comment>
<feature type="compositionally biased region" description="Low complexity" evidence="9">
    <location>
        <begin position="1060"/>
        <end position="1073"/>
    </location>
</feature>